<dbReference type="Pfam" id="PF01431">
    <property type="entry name" value="Peptidase_M13"/>
    <property type="match status" value="1"/>
</dbReference>
<dbReference type="InterPro" id="IPR018497">
    <property type="entry name" value="Peptidase_M13_C"/>
</dbReference>
<evidence type="ECO:0000259" key="1">
    <source>
        <dbReference type="Pfam" id="PF01431"/>
    </source>
</evidence>
<reference evidence="2 3" key="1">
    <citation type="journal article" date="2020" name="Cell">
        <title>Large-Scale Comparative Analyses of Tick Genomes Elucidate Their Genetic Diversity and Vector Capacities.</title>
        <authorList>
            <consortium name="Tick Genome and Microbiome Consortium (TIGMIC)"/>
            <person name="Jia N."/>
            <person name="Wang J."/>
            <person name="Shi W."/>
            <person name="Du L."/>
            <person name="Sun Y."/>
            <person name="Zhan W."/>
            <person name="Jiang J.F."/>
            <person name="Wang Q."/>
            <person name="Zhang B."/>
            <person name="Ji P."/>
            <person name="Bell-Sakyi L."/>
            <person name="Cui X.M."/>
            <person name="Yuan T.T."/>
            <person name="Jiang B.G."/>
            <person name="Yang W.F."/>
            <person name="Lam T.T."/>
            <person name="Chang Q.C."/>
            <person name="Ding S.J."/>
            <person name="Wang X.J."/>
            <person name="Zhu J.G."/>
            <person name="Ruan X.D."/>
            <person name="Zhao L."/>
            <person name="Wei J.T."/>
            <person name="Ye R.Z."/>
            <person name="Que T.C."/>
            <person name="Du C.H."/>
            <person name="Zhou Y.H."/>
            <person name="Cheng J.X."/>
            <person name="Dai P.F."/>
            <person name="Guo W.B."/>
            <person name="Han X.H."/>
            <person name="Huang E.J."/>
            <person name="Li L.F."/>
            <person name="Wei W."/>
            <person name="Gao Y.C."/>
            <person name="Liu J.Z."/>
            <person name="Shao H.Z."/>
            <person name="Wang X."/>
            <person name="Wang C.C."/>
            <person name="Yang T.C."/>
            <person name="Huo Q.B."/>
            <person name="Li W."/>
            <person name="Chen H.Y."/>
            <person name="Chen S.E."/>
            <person name="Zhou L.G."/>
            <person name="Ni X.B."/>
            <person name="Tian J.H."/>
            <person name="Sheng Y."/>
            <person name="Liu T."/>
            <person name="Pan Y.S."/>
            <person name="Xia L.Y."/>
            <person name="Li J."/>
            <person name="Zhao F."/>
            <person name="Cao W.C."/>
        </authorList>
    </citation>
    <scope>NUCLEOTIDE SEQUENCE [LARGE SCALE GENOMIC DNA]</scope>
    <source>
        <strain evidence="2">HaeL-2018</strain>
    </source>
</reference>
<dbReference type="PANTHER" id="PTHR11733">
    <property type="entry name" value="ZINC METALLOPROTEASE FAMILY M13 NEPRILYSIN-RELATED"/>
    <property type="match status" value="1"/>
</dbReference>
<organism evidence="2 3">
    <name type="scientific">Haemaphysalis longicornis</name>
    <name type="common">Bush tick</name>
    <dbReference type="NCBI Taxonomy" id="44386"/>
    <lineage>
        <taxon>Eukaryota</taxon>
        <taxon>Metazoa</taxon>
        <taxon>Ecdysozoa</taxon>
        <taxon>Arthropoda</taxon>
        <taxon>Chelicerata</taxon>
        <taxon>Arachnida</taxon>
        <taxon>Acari</taxon>
        <taxon>Parasitiformes</taxon>
        <taxon>Ixodida</taxon>
        <taxon>Ixodoidea</taxon>
        <taxon>Ixodidae</taxon>
        <taxon>Haemaphysalinae</taxon>
        <taxon>Haemaphysalis</taxon>
    </lineage>
</organism>
<sequence>MYGWLIVSLHVPPAFPATQRHAADALFASVRNAAAEKLARLAWLDGLFKQWAVEKIRGMKTLIWPPDGLLTDEGLMQAYASWFENETTVSTSFFKAWLKAASARQRQLTEGGSGSRGEACLASAKAPPRNYALPYFAYDGLLNTVSVSVAAILSPYFRGPDVNAMRHAGVGLAYALELVRAFDPSGAVKFDAKSDLVNASVLAAWRDQIAKKEPANSTLCAAQTSTAGNPKTGALTAQFFPAVPAMELAHKVFEASLGLKDGTRRAADDLNEERVFFITACLVMCPCPGSFNRYRFDCNRAVANFEPFRRAFNCPNRVEPNKCGFFN</sequence>
<comment type="caution">
    <text evidence="2">The sequence shown here is derived from an EMBL/GenBank/DDBJ whole genome shotgun (WGS) entry which is preliminary data.</text>
</comment>
<dbReference type="SUPFAM" id="SSF55486">
    <property type="entry name" value="Metalloproteases ('zincins'), catalytic domain"/>
    <property type="match status" value="1"/>
</dbReference>
<gene>
    <name evidence="2" type="ORF">HPB48_018614</name>
</gene>
<name>A0A9J6GEB9_HAELO</name>
<keyword evidence="3" id="KW-1185">Reference proteome</keyword>
<dbReference type="GO" id="GO:0005886">
    <property type="term" value="C:plasma membrane"/>
    <property type="evidence" value="ECO:0007669"/>
    <property type="project" value="TreeGrafter"/>
</dbReference>
<dbReference type="GO" id="GO:0016485">
    <property type="term" value="P:protein processing"/>
    <property type="evidence" value="ECO:0007669"/>
    <property type="project" value="TreeGrafter"/>
</dbReference>
<dbReference type="InterPro" id="IPR024079">
    <property type="entry name" value="MetalloPept_cat_dom_sf"/>
</dbReference>
<dbReference type="InterPro" id="IPR000718">
    <property type="entry name" value="Peptidase_M13"/>
</dbReference>
<feature type="domain" description="Peptidase M13 C-terminal" evidence="1">
    <location>
        <begin position="138"/>
        <end position="316"/>
    </location>
</feature>
<dbReference type="PROSITE" id="PS51885">
    <property type="entry name" value="NEPRILYSIN"/>
    <property type="match status" value="1"/>
</dbReference>
<dbReference type="AlphaFoldDB" id="A0A9J6GEB9"/>
<dbReference type="GO" id="GO:0004222">
    <property type="term" value="F:metalloendopeptidase activity"/>
    <property type="evidence" value="ECO:0007669"/>
    <property type="project" value="InterPro"/>
</dbReference>
<accession>A0A9J6GEB9</accession>
<dbReference type="Gene3D" id="3.40.390.10">
    <property type="entry name" value="Collagenase (Catalytic Domain)"/>
    <property type="match status" value="1"/>
</dbReference>
<protein>
    <recommendedName>
        <fullName evidence="1">Peptidase M13 C-terminal domain-containing protein</fullName>
    </recommendedName>
</protein>
<dbReference type="Proteomes" id="UP000821853">
    <property type="component" value="Chromosome 4"/>
</dbReference>
<dbReference type="VEuPathDB" id="VectorBase:HLOH_064596"/>
<dbReference type="EMBL" id="JABSTR010000006">
    <property type="protein sequence ID" value="KAH9373757.1"/>
    <property type="molecule type" value="Genomic_DNA"/>
</dbReference>
<evidence type="ECO:0000313" key="2">
    <source>
        <dbReference type="EMBL" id="KAH9373757.1"/>
    </source>
</evidence>
<evidence type="ECO:0000313" key="3">
    <source>
        <dbReference type="Proteomes" id="UP000821853"/>
    </source>
</evidence>
<dbReference type="PANTHER" id="PTHR11733:SF241">
    <property type="entry name" value="GH26575P-RELATED"/>
    <property type="match status" value="1"/>
</dbReference>
<proteinExistence type="predicted"/>